<accession>A0A8H7ZI47</accession>
<sequence length="421" mass="48773">MLRRIGRSQLNHFRFQSTLSLVGFNNKEVSVNLDGKNVTFKNTFLRDACTSPESVDASTSQKLFTTAEAATDLSIAQEPKIVDNKLQIQWSNNGKLFNSTYSAPFLKKYSTPNGIRDGLFFDNDRTLWDHKHLMANLDSLHHDYDAYLNDDKTFFDAVYNMNKYGLCFIDNIPRPTLEKMDKSNVPHWPVAKLAERFGYIRKTFYGSLFDVKNLKTEAKNLAYTNTFLPLHMDLLYYESPPGVQMLHAIDNSTLGGENIFCDSFLAAEYVRQVDPKAYNALTKIPITFHYDNNNEYYYYKRPLIIEDTEITGDFPKIHVVNYSPPFQGPFEVGITKDDPAYEMFDDFIRGFQLFEKFINDPVNHYEVKMKEGSCVFFENRRVLHSRNGFSDENGGDRWLMGTYVDGDSLRSKLRVGYRKFK</sequence>
<evidence type="ECO:0000256" key="6">
    <source>
        <dbReference type="ARBA" id="ARBA00023004"/>
    </source>
</evidence>
<dbReference type="PANTHER" id="PTHR10696:SF25">
    <property type="entry name" value="OXIDOREDUCTASE AIM17-RELATED"/>
    <property type="match status" value="1"/>
</dbReference>
<proteinExistence type="inferred from homology"/>
<dbReference type="GO" id="GO:0046872">
    <property type="term" value="F:metal ion binding"/>
    <property type="evidence" value="ECO:0007669"/>
    <property type="project" value="UniProtKB-KW"/>
</dbReference>
<feature type="domain" description="TauD/TfdA-like" evidence="7">
    <location>
        <begin position="142"/>
        <end position="403"/>
    </location>
</feature>
<reference evidence="9 10" key="1">
    <citation type="submission" date="2020-12" db="EMBL/GenBank/DDBJ databases">
        <title>Effect of drift, selection, and recombination on the evolution of hybrid genomes in Candida yeast pathogens.</title>
        <authorList>
            <person name="Mixao V."/>
            <person name="Ksiezopolska E."/>
            <person name="Saus E."/>
            <person name="Boekhout T."/>
            <person name="Gacser A."/>
            <person name="Gabaldon T."/>
        </authorList>
    </citation>
    <scope>NUCLEOTIDE SEQUENCE [LARGE SCALE GENOMIC DNA]</scope>
    <source>
        <strain evidence="9 10">BP57</strain>
    </source>
</reference>
<dbReference type="OrthoDB" id="406634at2759"/>
<dbReference type="GO" id="GO:0045329">
    <property type="term" value="P:carnitine biosynthetic process"/>
    <property type="evidence" value="ECO:0007669"/>
    <property type="project" value="TreeGrafter"/>
</dbReference>
<dbReference type="EMBL" id="JAEOAQ010000003">
    <property type="protein sequence ID" value="KAG5419538.1"/>
    <property type="molecule type" value="Genomic_DNA"/>
</dbReference>
<dbReference type="GeneID" id="93651935"/>
<dbReference type="GO" id="GO:0005739">
    <property type="term" value="C:mitochondrion"/>
    <property type="evidence" value="ECO:0007669"/>
    <property type="project" value="TreeGrafter"/>
</dbReference>
<name>A0A8H7ZI47_9ASCO</name>
<dbReference type="InterPro" id="IPR042098">
    <property type="entry name" value="TauD-like_sf"/>
</dbReference>
<dbReference type="CDD" id="cd00250">
    <property type="entry name" value="CAS_like"/>
    <property type="match status" value="1"/>
</dbReference>
<feature type="domain" description="Gamma-butyrobetaine hydroxylase-like N-terminal" evidence="8">
    <location>
        <begin position="27"/>
        <end position="106"/>
    </location>
</feature>
<evidence type="ECO:0008006" key="11">
    <source>
        <dbReference type="Google" id="ProtNLM"/>
    </source>
</evidence>
<dbReference type="Pfam" id="PF06155">
    <property type="entry name" value="GBBH-like_N"/>
    <property type="match status" value="1"/>
</dbReference>
<evidence type="ECO:0000256" key="1">
    <source>
        <dbReference type="ARBA" id="ARBA00001954"/>
    </source>
</evidence>
<evidence type="ECO:0000313" key="9">
    <source>
        <dbReference type="EMBL" id="KAG5419538.1"/>
    </source>
</evidence>
<dbReference type="RefSeq" id="XP_067548654.1">
    <property type="nucleotide sequence ID" value="XM_067692257.1"/>
</dbReference>
<evidence type="ECO:0000256" key="5">
    <source>
        <dbReference type="ARBA" id="ARBA00023002"/>
    </source>
</evidence>
<protein>
    <recommendedName>
        <fullName evidence="11">TauD/TfdA-like domain-containing protein</fullName>
    </recommendedName>
</protein>
<organism evidence="9 10">
    <name type="scientific">Candida metapsilosis</name>
    <dbReference type="NCBI Taxonomy" id="273372"/>
    <lineage>
        <taxon>Eukaryota</taxon>
        <taxon>Fungi</taxon>
        <taxon>Dikarya</taxon>
        <taxon>Ascomycota</taxon>
        <taxon>Saccharomycotina</taxon>
        <taxon>Pichiomycetes</taxon>
        <taxon>Debaryomycetaceae</taxon>
        <taxon>Candida/Lodderomyces clade</taxon>
        <taxon>Candida</taxon>
    </lineage>
</organism>
<dbReference type="InterPro" id="IPR010376">
    <property type="entry name" value="GBBH-like_N"/>
</dbReference>
<comment type="caution">
    <text evidence="9">The sequence shown here is derived from an EMBL/GenBank/DDBJ whole genome shotgun (WGS) entry which is preliminary data.</text>
</comment>
<dbReference type="Pfam" id="PF02668">
    <property type="entry name" value="TauD"/>
    <property type="match status" value="1"/>
</dbReference>
<dbReference type="InterPro" id="IPR003819">
    <property type="entry name" value="TauD/TfdA-like"/>
</dbReference>
<dbReference type="Gene3D" id="3.60.130.10">
    <property type="entry name" value="Clavaminate synthase-like"/>
    <property type="match status" value="1"/>
</dbReference>
<dbReference type="InterPro" id="IPR038492">
    <property type="entry name" value="GBBH-like_N_sf"/>
</dbReference>
<comment type="similarity">
    <text evidence="2">Belongs to the gamma-BBH/TMLD family.</text>
</comment>
<dbReference type="GO" id="GO:0016706">
    <property type="term" value="F:2-oxoglutarate-dependent dioxygenase activity"/>
    <property type="evidence" value="ECO:0007669"/>
    <property type="project" value="UniProtKB-ARBA"/>
</dbReference>
<dbReference type="AlphaFoldDB" id="A0A8H7ZI47"/>
<keyword evidence="5" id="KW-0560">Oxidoreductase</keyword>
<evidence type="ECO:0000256" key="2">
    <source>
        <dbReference type="ARBA" id="ARBA00008654"/>
    </source>
</evidence>
<evidence type="ECO:0000313" key="10">
    <source>
        <dbReference type="Proteomes" id="UP000669133"/>
    </source>
</evidence>
<evidence type="ECO:0000259" key="8">
    <source>
        <dbReference type="Pfam" id="PF06155"/>
    </source>
</evidence>
<keyword evidence="3" id="KW-0479">Metal-binding</keyword>
<keyword evidence="4" id="KW-0223">Dioxygenase</keyword>
<comment type="cofactor">
    <cofactor evidence="1">
        <name>Fe(2+)</name>
        <dbReference type="ChEBI" id="CHEBI:29033"/>
    </cofactor>
</comment>
<dbReference type="Proteomes" id="UP000669133">
    <property type="component" value="Unassembled WGS sequence"/>
</dbReference>
<dbReference type="Gene3D" id="3.30.2020.30">
    <property type="match status" value="1"/>
</dbReference>
<evidence type="ECO:0000256" key="4">
    <source>
        <dbReference type="ARBA" id="ARBA00022964"/>
    </source>
</evidence>
<gene>
    <name evidence="9" type="ORF">I9W82_003306</name>
</gene>
<evidence type="ECO:0000256" key="3">
    <source>
        <dbReference type="ARBA" id="ARBA00022723"/>
    </source>
</evidence>
<keyword evidence="10" id="KW-1185">Reference proteome</keyword>
<dbReference type="InterPro" id="IPR050411">
    <property type="entry name" value="AlphaKG_dependent_hydroxylases"/>
</dbReference>
<dbReference type="PANTHER" id="PTHR10696">
    <property type="entry name" value="GAMMA-BUTYROBETAINE HYDROXYLASE-RELATED"/>
    <property type="match status" value="1"/>
</dbReference>
<evidence type="ECO:0000259" key="7">
    <source>
        <dbReference type="Pfam" id="PF02668"/>
    </source>
</evidence>
<dbReference type="SUPFAM" id="SSF51197">
    <property type="entry name" value="Clavaminate synthase-like"/>
    <property type="match status" value="1"/>
</dbReference>
<keyword evidence="6" id="KW-0408">Iron</keyword>